<keyword evidence="1" id="KW-1133">Transmembrane helix</keyword>
<feature type="chain" id="PRO_5006618272" evidence="2">
    <location>
        <begin position="48"/>
        <end position="87"/>
    </location>
</feature>
<keyword evidence="4" id="KW-1185">Reference proteome</keyword>
<keyword evidence="1" id="KW-0472">Membrane</keyword>
<organism evidence="3 4">
    <name type="scientific">Vigna angularis var. angularis</name>
    <dbReference type="NCBI Taxonomy" id="157739"/>
    <lineage>
        <taxon>Eukaryota</taxon>
        <taxon>Viridiplantae</taxon>
        <taxon>Streptophyta</taxon>
        <taxon>Embryophyta</taxon>
        <taxon>Tracheophyta</taxon>
        <taxon>Spermatophyta</taxon>
        <taxon>Magnoliopsida</taxon>
        <taxon>eudicotyledons</taxon>
        <taxon>Gunneridae</taxon>
        <taxon>Pentapetalae</taxon>
        <taxon>rosids</taxon>
        <taxon>fabids</taxon>
        <taxon>Fabales</taxon>
        <taxon>Fabaceae</taxon>
        <taxon>Papilionoideae</taxon>
        <taxon>50 kb inversion clade</taxon>
        <taxon>NPAAA clade</taxon>
        <taxon>indigoferoid/millettioid clade</taxon>
        <taxon>Phaseoleae</taxon>
        <taxon>Vigna</taxon>
    </lineage>
</organism>
<dbReference type="Proteomes" id="UP000291084">
    <property type="component" value="Chromosome 7"/>
</dbReference>
<evidence type="ECO:0000313" key="4">
    <source>
        <dbReference type="Proteomes" id="UP000291084"/>
    </source>
</evidence>
<reference evidence="3 4" key="1">
    <citation type="journal article" date="2015" name="Sci. Rep.">
        <title>The power of single molecule real-time sequencing technology in the de novo assembly of a eukaryotic genome.</title>
        <authorList>
            <person name="Sakai H."/>
            <person name="Naito K."/>
            <person name="Ogiso-Tanaka E."/>
            <person name="Takahashi Y."/>
            <person name="Iseki K."/>
            <person name="Muto C."/>
            <person name="Satou K."/>
            <person name="Teruya K."/>
            <person name="Shiroma A."/>
            <person name="Shimoji M."/>
            <person name="Hirano T."/>
            <person name="Itoh T."/>
            <person name="Kaga A."/>
            <person name="Tomooka N."/>
        </authorList>
    </citation>
    <scope>NUCLEOTIDE SEQUENCE [LARGE SCALE GENOMIC DNA]</scope>
    <source>
        <strain evidence="4">cv. Shumari</strain>
    </source>
</reference>
<evidence type="ECO:0000256" key="2">
    <source>
        <dbReference type="SAM" id="SignalP"/>
    </source>
</evidence>
<keyword evidence="1" id="KW-0812">Transmembrane</keyword>
<feature type="signal peptide" evidence="2">
    <location>
        <begin position="1"/>
        <end position="47"/>
    </location>
</feature>
<dbReference type="PANTHER" id="PTHR33659">
    <property type="entry name" value="PROTEIN, PUTATIVE-RELATED-RELATED"/>
    <property type="match status" value="1"/>
</dbReference>
<name>A0A0S3SIR9_PHAAN</name>
<evidence type="ECO:0000256" key="1">
    <source>
        <dbReference type="SAM" id="Phobius"/>
    </source>
</evidence>
<proteinExistence type="predicted"/>
<evidence type="ECO:0000313" key="3">
    <source>
        <dbReference type="EMBL" id="BAT92722.1"/>
    </source>
</evidence>
<dbReference type="EMBL" id="AP015040">
    <property type="protein sequence ID" value="BAT92722.1"/>
    <property type="molecule type" value="Genomic_DNA"/>
</dbReference>
<gene>
    <name evidence="3" type="primary">Vigan.07G153800</name>
    <name evidence="3" type="ORF">VIGAN_07153800</name>
</gene>
<protein>
    <submittedName>
        <fullName evidence="3">Uncharacterized protein</fullName>
    </submittedName>
</protein>
<feature type="transmembrane region" description="Helical" evidence="1">
    <location>
        <begin position="63"/>
        <end position="85"/>
    </location>
</feature>
<dbReference type="PANTHER" id="PTHR33659:SF1">
    <property type="entry name" value="PROTEIN, PUTATIVE-RELATED"/>
    <property type="match status" value="1"/>
</dbReference>
<keyword evidence="2" id="KW-0732">Signal</keyword>
<dbReference type="AlphaFoldDB" id="A0A0S3SIR9"/>
<feature type="non-terminal residue" evidence="3">
    <location>
        <position position="1"/>
    </location>
</feature>
<sequence length="87" mass="8959">KAHSTFNTCFFVLFLSTLFRVMASQAFSVNAFLLALLAALFFAVATAQDLSPAPAPGPDAGAAGSVSSSVAMIGASIVLSMFAIFKH</sequence>
<accession>A0A0S3SIR9</accession>